<organism evidence="10 12">
    <name type="scientific">Lentzea atacamensis</name>
    <dbReference type="NCBI Taxonomy" id="531938"/>
    <lineage>
        <taxon>Bacteria</taxon>
        <taxon>Bacillati</taxon>
        <taxon>Actinomycetota</taxon>
        <taxon>Actinomycetes</taxon>
        <taxon>Pseudonocardiales</taxon>
        <taxon>Pseudonocardiaceae</taxon>
        <taxon>Lentzea</taxon>
    </lineage>
</organism>
<protein>
    <recommendedName>
        <fullName evidence="8">Ribonuclease VapC</fullName>
        <shortName evidence="8">RNase VapC</shortName>
        <ecNumber evidence="8">3.1.-.-</ecNumber>
    </recommendedName>
    <alternativeName>
        <fullName evidence="8">Toxin VapC</fullName>
    </alternativeName>
</protein>
<comment type="cofactor">
    <cofactor evidence="1 8">
        <name>Mg(2+)</name>
        <dbReference type="ChEBI" id="CHEBI:18420"/>
    </cofactor>
</comment>
<evidence type="ECO:0000256" key="7">
    <source>
        <dbReference type="ARBA" id="ARBA00038093"/>
    </source>
</evidence>
<evidence type="ECO:0000256" key="6">
    <source>
        <dbReference type="ARBA" id="ARBA00022842"/>
    </source>
</evidence>
<comment type="caution">
    <text evidence="10">The sequence shown here is derived from an EMBL/GenBank/DDBJ whole genome shotgun (WGS) entry which is preliminary data.</text>
</comment>
<dbReference type="RefSeq" id="WP_109642568.1">
    <property type="nucleotide sequence ID" value="NZ_QGHB01000025.1"/>
</dbReference>
<dbReference type="PANTHER" id="PTHR33653">
    <property type="entry name" value="RIBONUCLEASE VAPC2"/>
    <property type="match status" value="1"/>
</dbReference>
<keyword evidence="5 8" id="KW-0378">Hydrolase</keyword>
<sequence>MAEVSRCLLDTCVLIRLERAHLGDYIDAQPFLSAVTIAELAFGLDTDDPVERFARTERYYAALQTFEVLPFGVEEAKVYGQMASLVRRAGRSPRPRRMDLQIAATAAVAGMPVLTMNVKDFKDVERLVEVVPIRQVQRPA</sequence>
<dbReference type="InterPro" id="IPR022907">
    <property type="entry name" value="VapC_family"/>
</dbReference>
<reference evidence="10 12" key="1">
    <citation type="submission" date="2018-05" db="EMBL/GenBank/DDBJ databases">
        <title>Genomic Encyclopedia of Type Strains, Phase IV (KMG-IV): sequencing the most valuable type-strain genomes for metagenomic binning, comparative biology and taxonomic classification.</title>
        <authorList>
            <person name="Goeker M."/>
        </authorList>
    </citation>
    <scope>NUCLEOTIDE SEQUENCE [LARGE SCALE GENOMIC DNA]</scope>
    <source>
        <strain evidence="11 13">DSM 45479</strain>
        <strain evidence="10 12">DSM 45480</strain>
    </source>
</reference>
<dbReference type="Pfam" id="PF01850">
    <property type="entry name" value="PIN"/>
    <property type="match status" value="1"/>
</dbReference>
<dbReference type="PANTHER" id="PTHR33653:SF1">
    <property type="entry name" value="RIBONUCLEASE VAPC2"/>
    <property type="match status" value="1"/>
</dbReference>
<keyword evidence="8" id="KW-0800">Toxin</keyword>
<evidence type="ECO:0000256" key="8">
    <source>
        <dbReference type="HAMAP-Rule" id="MF_00265"/>
    </source>
</evidence>
<comment type="similarity">
    <text evidence="7 8">Belongs to the PINc/VapC protein family.</text>
</comment>
<dbReference type="EC" id="3.1.-.-" evidence="8"/>
<dbReference type="Proteomes" id="UP000248714">
    <property type="component" value="Unassembled WGS sequence"/>
</dbReference>
<evidence type="ECO:0000256" key="1">
    <source>
        <dbReference type="ARBA" id="ARBA00001946"/>
    </source>
</evidence>
<feature type="binding site" evidence="8">
    <location>
        <position position="99"/>
    </location>
    <ligand>
        <name>Mg(2+)</name>
        <dbReference type="ChEBI" id="CHEBI:18420"/>
    </ligand>
</feature>
<evidence type="ECO:0000256" key="5">
    <source>
        <dbReference type="ARBA" id="ARBA00022801"/>
    </source>
</evidence>
<accession>A0A316HWQ4</accession>
<evidence type="ECO:0000313" key="12">
    <source>
        <dbReference type="Proteomes" id="UP000246005"/>
    </source>
</evidence>
<dbReference type="EMBL" id="QGHB01000025">
    <property type="protein sequence ID" value="PWK79422.1"/>
    <property type="molecule type" value="Genomic_DNA"/>
</dbReference>
<evidence type="ECO:0000259" key="9">
    <source>
        <dbReference type="Pfam" id="PF01850"/>
    </source>
</evidence>
<name>A0A316HWQ4_9PSEU</name>
<evidence type="ECO:0000313" key="11">
    <source>
        <dbReference type="EMBL" id="RAS57959.1"/>
    </source>
</evidence>
<dbReference type="CDD" id="cd18732">
    <property type="entry name" value="PIN_MtVapC4-C5_like"/>
    <property type="match status" value="1"/>
</dbReference>
<keyword evidence="2 8" id="KW-1277">Toxin-antitoxin system</keyword>
<dbReference type="HAMAP" id="MF_00265">
    <property type="entry name" value="VapC_Nob1"/>
    <property type="match status" value="1"/>
</dbReference>
<proteinExistence type="inferred from homology"/>
<keyword evidence="6 8" id="KW-0460">Magnesium</keyword>
<keyword evidence="3 8" id="KW-0540">Nuclease</keyword>
<keyword evidence="13" id="KW-1185">Reference proteome</keyword>
<dbReference type="Gene3D" id="3.40.50.1010">
    <property type="entry name" value="5'-nuclease"/>
    <property type="match status" value="1"/>
</dbReference>
<evidence type="ECO:0000256" key="2">
    <source>
        <dbReference type="ARBA" id="ARBA00022649"/>
    </source>
</evidence>
<dbReference type="SUPFAM" id="SSF88723">
    <property type="entry name" value="PIN domain-like"/>
    <property type="match status" value="1"/>
</dbReference>
<evidence type="ECO:0000256" key="4">
    <source>
        <dbReference type="ARBA" id="ARBA00022723"/>
    </source>
</evidence>
<feature type="binding site" evidence="8">
    <location>
        <position position="10"/>
    </location>
    <ligand>
        <name>Mg(2+)</name>
        <dbReference type="ChEBI" id="CHEBI:18420"/>
    </ligand>
</feature>
<evidence type="ECO:0000256" key="3">
    <source>
        <dbReference type="ARBA" id="ARBA00022722"/>
    </source>
</evidence>
<evidence type="ECO:0000313" key="13">
    <source>
        <dbReference type="Proteomes" id="UP000248714"/>
    </source>
</evidence>
<evidence type="ECO:0000313" key="10">
    <source>
        <dbReference type="EMBL" id="PWK79422.1"/>
    </source>
</evidence>
<gene>
    <name evidence="8" type="primary">vapC</name>
    <name evidence="11" type="ORF">C8D87_11924</name>
    <name evidence="10" type="ORF">C8D88_12522</name>
</gene>
<feature type="domain" description="PIN" evidence="9">
    <location>
        <begin position="8"/>
        <end position="126"/>
    </location>
</feature>
<dbReference type="InterPro" id="IPR050556">
    <property type="entry name" value="Type_II_TA_system_RNase"/>
</dbReference>
<dbReference type="OrthoDB" id="3257696at2"/>
<dbReference type="GO" id="GO:0016787">
    <property type="term" value="F:hydrolase activity"/>
    <property type="evidence" value="ECO:0007669"/>
    <property type="project" value="UniProtKB-KW"/>
</dbReference>
<dbReference type="GO" id="GO:0000287">
    <property type="term" value="F:magnesium ion binding"/>
    <property type="evidence" value="ECO:0007669"/>
    <property type="project" value="UniProtKB-UniRule"/>
</dbReference>
<dbReference type="InterPro" id="IPR002716">
    <property type="entry name" value="PIN_dom"/>
</dbReference>
<dbReference type="EMBL" id="QLTT01000019">
    <property type="protein sequence ID" value="RAS57959.1"/>
    <property type="molecule type" value="Genomic_DNA"/>
</dbReference>
<dbReference type="InterPro" id="IPR029060">
    <property type="entry name" value="PIN-like_dom_sf"/>
</dbReference>
<dbReference type="GO" id="GO:0004540">
    <property type="term" value="F:RNA nuclease activity"/>
    <property type="evidence" value="ECO:0007669"/>
    <property type="project" value="InterPro"/>
</dbReference>
<keyword evidence="4 8" id="KW-0479">Metal-binding</keyword>
<dbReference type="GO" id="GO:0090729">
    <property type="term" value="F:toxin activity"/>
    <property type="evidence" value="ECO:0007669"/>
    <property type="project" value="UniProtKB-KW"/>
</dbReference>
<dbReference type="AlphaFoldDB" id="A0A316HWQ4"/>
<comment type="function">
    <text evidence="8">Toxic component of a toxin-antitoxin (TA) system. An RNase.</text>
</comment>
<dbReference type="Proteomes" id="UP000246005">
    <property type="component" value="Unassembled WGS sequence"/>
</dbReference>